<comment type="caution">
    <text evidence="2">The sequence shown here is derived from an EMBL/GenBank/DDBJ whole genome shotgun (WGS) entry which is preliminary data.</text>
</comment>
<evidence type="ECO:0000313" key="3">
    <source>
        <dbReference type="Proteomes" id="UP001147733"/>
    </source>
</evidence>
<accession>A0A9W9PC75</accession>
<dbReference type="RefSeq" id="XP_056504702.1">
    <property type="nucleotide sequence ID" value="XM_056638945.1"/>
</dbReference>
<reference evidence="2" key="2">
    <citation type="journal article" date="2023" name="IMA Fungus">
        <title>Comparative genomic study of the Penicillium genus elucidates a diverse pangenome and 15 lateral gene transfer events.</title>
        <authorList>
            <person name="Petersen C."/>
            <person name="Sorensen T."/>
            <person name="Nielsen M.R."/>
            <person name="Sondergaard T.E."/>
            <person name="Sorensen J.L."/>
            <person name="Fitzpatrick D.A."/>
            <person name="Frisvad J.C."/>
            <person name="Nielsen K.L."/>
        </authorList>
    </citation>
    <scope>NUCLEOTIDE SEQUENCE</scope>
    <source>
        <strain evidence="2">IBT 23319</strain>
    </source>
</reference>
<keyword evidence="3" id="KW-1185">Reference proteome</keyword>
<evidence type="ECO:0000313" key="2">
    <source>
        <dbReference type="EMBL" id="KAJ5241698.1"/>
    </source>
</evidence>
<gene>
    <name evidence="2" type="ORF">N7469_000025</name>
</gene>
<dbReference type="Proteomes" id="UP001147733">
    <property type="component" value="Unassembled WGS sequence"/>
</dbReference>
<sequence length="86" mass="9721">MAIHKYQSAANNPFQTEDKCPESTTKAKKRQNLSFRLCPKDSPPTSALIGSALIRSYVRPEAQNPPIRDYTQVPTAWNPDDYDIPE</sequence>
<proteinExistence type="predicted"/>
<protein>
    <submittedName>
        <fullName evidence="2">Uncharacterized protein</fullName>
    </submittedName>
</protein>
<dbReference type="GeneID" id="81378112"/>
<evidence type="ECO:0000256" key="1">
    <source>
        <dbReference type="SAM" id="MobiDB-lite"/>
    </source>
</evidence>
<feature type="region of interest" description="Disordered" evidence="1">
    <location>
        <begin position="62"/>
        <end position="86"/>
    </location>
</feature>
<dbReference type="AlphaFoldDB" id="A0A9W9PC75"/>
<feature type="region of interest" description="Disordered" evidence="1">
    <location>
        <begin position="1"/>
        <end position="28"/>
    </location>
</feature>
<name>A0A9W9PC75_PENCI</name>
<organism evidence="2 3">
    <name type="scientific">Penicillium citrinum</name>
    <dbReference type="NCBI Taxonomy" id="5077"/>
    <lineage>
        <taxon>Eukaryota</taxon>
        <taxon>Fungi</taxon>
        <taxon>Dikarya</taxon>
        <taxon>Ascomycota</taxon>
        <taxon>Pezizomycotina</taxon>
        <taxon>Eurotiomycetes</taxon>
        <taxon>Eurotiomycetidae</taxon>
        <taxon>Eurotiales</taxon>
        <taxon>Aspergillaceae</taxon>
        <taxon>Penicillium</taxon>
    </lineage>
</organism>
<reference evidence="2" key="1">
    <citation type="submission" date="2022-11" db="EMBL/GenBank/DDBJ databases">
        <authorList>
            <person name="Petersen C."/>
        </authorList>
    </citation>
    <scope>NUCLEOTIDE SEQUENCE</scope>
    <source>
        <strain evidence="2">IBT 23319</strain>
    </source>
</reference>
<dbReference type="EMBL" id="JAPQKT010000001">
    <property type="protein sequence ID" value="KAJ5241698.1"/>
    <property type="molecule type" value="Genomic_DNA"/>
</dbReference>